<feature type="coiled-coil region" evidence="2">
    <location>
        <begin position="938"/>
        <end position="1070"/>
    </location>
</feature>
<dbReference type="PANTHER" id="PTHR32083">
    <property type="entry name" value="CILIA AND FLAGELLA-ASSOCIATED PROTEIN 58-RELATED"/>
    <property type="match status" value="1"/>
</dbReference>
<evidence type="ECO:0000256" key="3">
    <source>
        <dbReference type="SAM" id="MobiDB-lite"/>
    </source>
</evidence>
<accession>A0ABQ5S4T0</accession>
<feature type="compositionally biased region" description="Low complexity" evidence="3">
    <location>
        <begin position="261"/>
        <end position="280"/>
    </location>
</feature>
<feature type="compositionally biased region" description="Low complexity" evidence="3">
    <location>
        <begin position="430"/>
        <end position="446"/>
    </location>
</feature>
<name>A0ABQ5S4T0_9CHLO</name>
<feature type="compositionally biased region" description="Low complexity" evidence="3">
    <location>
        <begin position="140"/>
        <end position="149"/>
    </location>
</feature>
<feature type="coiled-coil region" evidence="2">
    <location>
        <begin position="625"/>
        <end position="887"/>
    </location>
</feature>
<feature type="compositionally biased region" description="Low complexity" evidence="3">
    <location>
        <begin position="157"/>
        <end position="172"/>
    </location>
</feature>
<feature type="region of interest" description="Disordered" evidence="3">
    <location>
        <begin position="261"/>
        <end position="284"/>
    </location>
</feature>
<feature type="region of interest" description="Disordered" evidence="3">
    <location>
        <begin position="98"/>
        <end position="173"/>
    </location>
</feature>
<dbReference type="Proteomes" id="UP001165090">
    <property type="component" value="Unassembled WGS sequence"/>
</dbReference>
<feature type="region of interest" description="Disordered" evidence="3">
    <location>
        <begin position="515"/>
        <end position="550"/>
    </location>
</feature>
<gene>
    <name evidence="4" type="ORF">VaNZ11_008275</name>
</gene>
<feature type="coiled-coil region" evidence="2">
    <location>
        <begin position="1106"/>
        <end position="1147"/>
    </location>
</feature>
<keyword evidence="1 2" id="KW-0175">Coiled coil</keyword>
<feature type="coiled-coil region" evidence="2">
    <location>
        <begin position="569"/>
        <end position="596"/>
    </location>
</feature>
<feature type="compositionally biased region" description="Low complexity" evidence="3">
    <location>
        <begin position="115"/>
        <end position="132"/>
    </location>
</feature>
<dbReference type="PANTHER" id="PTHR32083:SF48">
    <property type="entry name" value="TRANS-GOLGI NETWORK-LOCALIZED SYP41-INTERACTING PROTEIN 1"/>
    <property type="match status" value="1"/>
</dbReference>
<feature type="non-terminal residue" evidence="4">
    <location>
        <position position="1202"/>
    </location>
</feature>
<protein>
    <submittedName>
        <fullName evidence="4">Uncharacterized protein</fullName>
    </submittedName>
</protein>
<feature type="compositionally biased region" description="Polar residues" evidence="3">
    <location>
        <begin position="515"/>
        <end position="529"/>
    </location>
</feature>
<reference evidence="4 5" key="1">
    <citation type="journal article" date="2023" name="IScience">
        <title>Expanded male sex-determining region conserved during the evolution of homothallism in the green alga Volvox.</title>
        <authorList>
            <person name="Yamamoto K."/>
            <person name="Matsuzaki R."/>
            <person name="Mahakham W."/>
            <person name="Heman W."/>
            <person name="Sekimoto H."/>
            <person name="Kawachi M."/>
            <person name="Minakuchi Y."/>
            <person name="Toyoda A."/>
            <person name="Nozaki H."/>
        </authorList>
    </citation>
    <scope>NUCLEOTIDE SEQUENCE [LARGE SCALE GENOMIC DNA]</scope>
    <source>
        <strain evidence="4 5">NIES-4468</strain>
    </source>
</reference>
<feature type="region of interest" description="Disordered" evidence="3">
    <location>
        <begin position="208"/>
        <end position="242"/>
    </location>
</feature>
<dbReference type="EMBL" id="BSDZ01000021">
    <property type="protein sequence ID" value="GLI64885.1"/>
    <property type="molecule type" value="Genomic_DNA"/>
</dbReference>
<evidence type="ECO:0000256" key="1">
    <source>
        <dbReference type="ARBA" id="ARBA00023054"/>
    </source>
</evidence>
<feature type="region of interest" description="Disordered" evidence="3">
    <location>
        <begin position="377"/>
        <end position="456"/>
    </location>
</feature>
<evidence type="ECO:0000313" key="5">
    <source>
        <dbReference type="Proteomes" id="UP001165090"/>
    </source>
</evidence>
<comment type="caution">
    <text evidence="4">The sequence shown here is derived from an EMBL/GenBank/DDBJ whole genome shotgun (WGS) entry which is preliminary data.</text>
</comment>
<organism evidence="4 5">
    <name type="scientific">Volvox africanus</name>
    <dbReference type="NCBI Taxonomy" id="51714"/>
    <lineage>
        <taxon>Eukaryota</taxon>
        <taxon>Viridiplantae</taxon>
        <taxon>Chlorophyta</taxon>
        <taxon>core chlorophytes</taxon>
        <taxon>Chlorophyceae</taxon>
        <taxon>CS clade</taxon>
        <taxon>Chlamydomonadales</taxon>
        <taxon>Volvocaceae</taxon>
        <taxon>Volvox</taxon>
    </lineage>
</organism>
<evidence type="ECO:0000256" key="2">
    <source>
        <dbReference type="SAM" id="Coils"/>
    </source>
</evidence>
<evidence type="ECO:0000313" key="4">
    <source>
        <dbReference type="EMBL" id="GLI64885.1"/>
    </source>
</evidence>
<feature type="region of interest" description="Disordered" evidence="3">
    <location>
        <begin position="1"/>
        <end position="56"/>
    </location>
</feature>
<keyword evidence="5" id="KW-1185">Reference proteome</keyword>
<proteinExistence type="predicted"/>
<feature type="compositionally biased region" description="Low complexity" evidence="3">
    <location>
        <begin position="33"/>
        <end position="42"/>
    </location>
</feature>
<feature type="region of interest" description="Disordered" evidence="3">
    <location>
        <begin position="601"/>
        <end position="622"/>
    </location>
</feature>
<feature type="compositionally biased region" description="Polar residues" evidence="3">
    <location>
        <begin position="601"/>
        <end position="613"/>
    </location>
</feature>
<feature type="region of interest" description="Disordered" evidence="3">
    <location>
        <begin position="1148"/>
        <end position="1185"/>
    </location>
</feature>
<feature type="compositionally biased region" description="Polar residues" evidence="3">
    <location>
        <begin position="397"/>
        <end position="406"/>
    </location>
</feature>
<feature type="compositionally biased region" description="Polar residues" evidence="3">
    <location>
        <begin position="98"/>
        <end position="107"/>
    </location>
</feature>
<feature type="compositionally biased region" description="Pro residues" evidence="3">
    <location>
        <begin position="533"/>
        <end position="549"/>
    </location>
</feature>
<sequence>MSGMNYRMLNLALPTGGNLPTSAQHGKRQDAVPSSPSSSSSPARQRNNPPNGGRASYLIKPLYAQNQSVVSNALVLTGHQPPTASSISHAVVIYGQNGNSPKLSSGSPGDHFRPRTGTGQGSTSSGPITSSPGRPPSLPPSLRQSAPSLPGGPPLAPGTATASGSSAPCAPTVLVTQPQPAQGSFADDELMILKEQILKLQRALESLGSAPTPASSGSGAGTHNASSTSSGSSNSNTSSSSSIGSMSSSSLLSLGGITVSTTSSNSSSAGSGSNRTSRSGEGIPVAPWVVSTGGLEAMLQQACAPLAAATASAASAQALFASAHDAAMTAARAKLLDLFVRKAHQLLLESAPELWLSPSAPSGSISGTIIAATVPEAPASGRSKPPLAPGGLPEVAASQSHNSRIQSAPVARSRSSNSSIPMLPPPPSAQVPEAAAPVASVAPQAVGGQPPPTDLSPAGVLVAASRRLSELQAVAMGRGSRSRATEQQLANTQAKLDSALADNTLLRNMISELQSNIARPNSRSTQRPESPSLQPPRPSTPSPAPPPDPALLRHISTLTFDLGLVRGRLEVTQKRLEASETAAAELRSQLQEAQTVSRKPATSAQACQTQNVTGPDEASAAADAATELRMRATQLETEAAEARKTQQTLRDKLSEAEADVRKLHAAAAGADDVRQKLEAERRLVSELHSQLGRSSTDAAEAAARLSEARSRVLDLEGKLRQQTAAAAVDAGTIQDLQAKLEAAAAREGALRRELEESAAARRRAESDVESLRRRLAEAEAALATARREAAAAVEKSDRKSAELAVRISTLDQEQKRLAEELRATKAELEAARELAARKERDVNVMRDEKFEACARLTSAHHELDAERRRLAEELAAAQKLRSQLLDDANAVKALGTLVQAKTLRLDFGGGSTAAAAGVGVPSGGAGGVRPGTGDPAATVRLTNLVKEQQEKLQELADKLASREDRCARLQVAFTQAEAEAAKAGTAAAERAARLVDMQASLEVAQVEVSKLKQQLDELSRHGESVKAHNAELHKMAEKLQRDGAAAAGEVRELRAQLDAATQQLLDERAHRQRLLGEVVVLSEQRDSAASDAATLKVQRRSEYSRLEELQAALLLATQKLAGAERTITAQDERIALLLARVRRAEERLGAHGVSPPPSPGAGGGAGPLLLPDPTEGSGGGDAATAAAAAATVLLQRAGSTVP</sequence>